<organism evidence="2 3">
    <name type="scientific">Rubellimicrobium roseum</name>
    <dbReference type="NCBI Taxonomy" id="687525"/>
    <lineage>
        <taxon>Bacteria</taxon>
        <taxon>Pseudomonadati</taxon>
        <taxon>Pseudomonadota</taxon>
        <taxon>Alphaproteobacteria</taxon>
        <taxon>Rhodobacterales</taxon>
        <taxon>Roseobacteraceae</taxon>
        <taxon>Rubellimicrobium</taxon>
    </lineage>
</organism>
<comment type="caution">
    <text evidence="2">The sequence shown here is derived from an EMBL/GenBank/DDBJ whole genome shotgun (WGS) entry which is preliminary data.</text>
</comment>
<proteinExistence type="predicted"/>
<keyword evidence="3" id="KW-1185">Reference proteome</keyword>
<keyword evidence="1" id="KW-0812">Transmembrane</keyword>
<dbReference type="AlphaFoldDB" id="A0A5C4N699"/>
<feature type="transmembrane region" description="Helical" evidence="1">
    <location>
        <begin position="25"/>
        <end position="47"/>
    </location>
</feature>
<dbReference type="RefSeq" id="WP_139082920.1">
    <property type="nucleotide sequence ID" value="NZ_VDFV01000035.1"/>
</dbReference>
<sequence length="67" mass="6851">MGFVLLATILGFVEAAVVLLLGSGWLVALGVWTFGGTASAAALLMLARLRAPSRAISIESLLPRGLA</sequence>
<accession>A0A5C4N699</accession>
<keyword evidence="1" id="KW-1133">Transmembrane helix</keyword>
<reference evidence="2 3" key="1">
    <citation type="submission" date="2019-06" db="EMBL/GenBank/DDBJ databases">
        <authorList>
            <person name="Jiang L."/>
        </authorList>
    </citation>
    <scope>NUCLEOTIDE SEQUENCE [LARGE SCALE GENOMIC DNA]</scope>
    <source>
        <strain evidence="2 3">YIM 48858</strain>
    </source>
</reference>
<evidence type="ECO:0000313" key="3">
    <source>
        <dbReference type="Proteomes" id="UP000305709"/>
    </source>
</evidence>
<gene>
    <name evidence="2" type="ORF">FHG71_17145</name>
</gene>
<protein>
    <submittedName>
        <fullName evidence="2">Uncharacterized protein</fullName>
    </submittedName>
</protein>
<dbReference type="EMBL" id="VDFV01000035">
    <property type="protein sequence ID" value="TNC65991.1"/>
    <property type="molecule type" value="Genomic_DNA"/>
</dbReference>
<evidence type="ECO:0000313" key="2">
    <source>
        <dbReference type="EMBL" id="TNC65991.1"/>
    </source>
</evidence>
<name>A0A5C4N699_9RHOB</name>
<keyword evidence="1" id="KW-0472">Membrane</keyword>
<evidence type="ECO:0000256" key="1">
    <source>
        <dbReference type="SAM" id="Phobius"/>
    </source>
</evidence>
<dbReference type="Proteomes" id="UP000305709">
    <property type="component" value="Unassembled WGS sequence"/>
</dbReference>